<evidence type="ECO:0000256" key="1">
    <source>
        <dbReference type="SAM" id="MobiDB-lite"/>
    </source>
</evidence>
<accession>A0AA40BPY0</accession>
<keyword evidence="3" id="KW-1185">Reference proteome</keyword>
<sequence>MYCVSRTEYGRGRCSIQHSAFSIQRLMLTKRAVIRRFDLRGTSNDAGVGKAFDGRMLLPPTSPPACLPLATSNQHGKCTQQRRGGQEPPSTNCRTITSSLRSLWQQNLSRLRTRDSKPGRYQQRTGELFGVVVIAASRSRVGMDAKAWPTGDSSFPSTLRRRTPYVDQSCVSLLRKARPLAPVRVRFAATGDSDGSPPPMAAEWVLLASRGLSLLQVATVQRSSTDMIAQARAASREPFRPLPS</sequence>
<proteinExistence type="predicted"/>
<organism evidence="2 3">
    <name type="scientific">Schizothecium vesticola</name>
    <dbReference type="NCBI Taxonomy" id="314040"/>
    <lineage>
        <taxon>Eukaryota</taxon>
        <taxon>Fungi</taxon>
        <taxon>Dikarya</taxon>
        <taxon>Ascomycota</taxon>
        <taxon>Pezizomycotina</taxon>
        <taxon>Sordariomycetes</taxon>
        <taxon>Sordariomycetidae</taxon>
        <taxon>Sordariales</taxon>
        <taxon>Schizotheciaceae</taxon>
        <taxon>Schizothecium</taxon>
    </lineage>
</organism>
<gene>
    <name evidence="2" type="ORF">B0T18DRAFT_421614</name>
</gene>
<evidence type="ECO:0000313" key="2">
    <source>
        <dbReference type="EMBL" id="KAK0738252.1"/>
    </source>
</evidence>
<reference evidence="2" key="1">
    <citation type="submission" date="2023-06" db="EMBL/GenBank/DDBJ databases">
        <title>Genome-scale phylogeny and comparative genomics of the fungal order Sordariales.</title>
        <authorList>
            <consortium name="Lawrence Berkeley National Laboratory"/>
            <person name="Hensen N."/>
            <person name="Bonometti L."/>
            <person name="Westerberg I."/>
            <person name="Brannstrom I.O."/>
            <person name="Guillou S."/>
            <person name="Cros-Aarteil S."/>
            <person name="Calhoun S."/>
            <person name="Haridas S."/>
            <person name="Kuo A."/>
            <person name="Mondo S."/>
            <person name="Pangilinan J."/>
            <person name="Riley R."/>
            <person name="LaButti K."/>
            <person name="Andreopoulos B."/>
            <person name="Lipzen A."/>
            <person name="Chen C."/>
            <person name="Yanf M."/>
            <person name="Daum C."/>
            <person name="Ng V."/>
            <person name="Clum A."/>
            <person name="Steindorff A."/>
            <person name="Ohm R."/>
            <person name="Martin F."/>
            <person name="Silar P."/>
            <person name="Natvig D."/>
            <person name="Lalanne C."/>
            <person name="Gautier V."/>
            <person name="Ament-velasquez S.L."/>
            <person name="Kruys A."/>
            <person name="Hutchinson M.I."/>
            <person name="Powell A.J."/>
            <person name="Barry K."/>
            <person name="Miller A.N."/>
            <person name="Grigoriev I.V."/>
            <person name="Debuchy R."/>
            <person name="Gladieux P."/>
            <person name="Thoren M.H."/>
            <person name="Johannesson H."/>
        </authorList>
    </citation>
    <scope>NUCLEOTIDE SEQUENCE</scope>
    <source>
        <strain evidence="2">SMH3187-1</strain>
    </source>
</reference>
<comment type="caution">
    <text evidence="2">The sequence shown here is derived from an EMBL/GenBank/DDBJ whole genome shotgun (WGS) entry which is preliminary data.</text>
</comment>
<dbReference type="AlphaFoldDB" id="A0AA40BPY0"/>
<protein>
    <submittedName>
        <fullName evidence="2">Uncharacterized protein</fullName>
    </submittedName>
</protein>
<name>A0AA40BPY0_9PEZI</name>
<dbReference type="EMBL" id="JAUKUD010000007">
    <property type="protein sequence ID" value="KAK0738252.1"/>
    <property type="molecule type" value="Genomic_DNA"/>
</dbReference>
<dbReference type="Proteomes" id="UP001172155">
    <property type="component" value="Unassembled WGS sequence"/>
</dbReference>
<feature type="region of interest" description="Disordered" evidence="1">
    <location>
        <begin position="74"/>
        <end position="93"/>
    </location>
</feature>
<evidence type="ECO:0000313" key="3">
    <source>
        <dbReference type="Proteomes" id="UP001172155"/>
    </source>
</evidence>